<dbReference type="InterPro" id="IPR036452">
    <property type="entry name" value="Ribo_hydro-like"/>
</dbReference>
<dbReference type="PANTHER" id="PTHR12304:SF4">
    <property type="entry name" value="URIDINE NUCLEOSIDASE"/>
    <property type="match status" value="1"/>
</dbReference>
<dbReference type="Pfam" id="PF01156">
    <property type="entry name" value="IU_nuc_hydro"/>
    <property type="match status" value="1"/>
</dbReference>
<name>A0ABN9SRB6_9DINO</name>
<protein>
    <recommendedName>
        <fullName evidence="4">Inosine/uridine-preferring nucleoside hydrolase domain-containing protein</fullName>
    </recommendedName>
</protein>
<proteinExistence type="inferred from homology"/>
<dbReference type="InterPro" id="IPR023186">
    <property type="entry name" value="IUNH"/>
</dbReference>
<feature type="domain" description="Inosine/uridine-preferring nucleoside hydrolase" evidence="4">
    <location>
        <begin position="60"/>
        <end position="447"/>
    </location>
</feature>
<dbReference type="SUPFAM" id="SSF53590">
    <property type="entry name" value="Nucleoside hydrolase"/>
    <property type="match status" value="1"/>
</dbReference>
<evidence type="ECO:0000313" key="6">
    <source>
        <dbReference type="Proteomes" id="UP001189429"/>
    </source>
</evidence>
<dbReference type="InterPro" id="IPR001910">
    <property type="entry name" value="Inosine/uridine_hydrolase_dom"/>
</dbReference>
<dbReference type="EMBL" id="CAUYUJ010012681">
    <property type="protein sequence ID" value="CAK0834435.1"/>
    <property type="molecule type" value="Genomic_DNA"/>
</dbReference>
<evidence type="ECO:0000313" key="5">
    <source>
        <dbReference type="EMBL" id="CAK0834435.1"/>
    </source>
</evidence>
<organism evidence="5 6">
    <name type="scientific">Prorocentrum cordatum</name>
    <dbReference type="NCBI Taxonomy" id="2364126"/>
    <lineage>
        <taxon>Eukaryota</taxon>
        <taxon>Sar</taxon>
        <taxon>Alveolata</taxon>
        <taxon>Dinophyceae</taxon>
        <taxon>Prorocentrales</taxon>
        <taxon>Prorocentraceae</taxon>
        <taxon>Prorocentrum</taxon>
    </lineage>
</organism>
<keyword evidence="2" id="KW-0378">Hydrolase</keyword>
<evidence type="ECO:0000256" key="2">
    <source>
        <dbReference type="ARBA" id="ARBA00022801"/>
    </source>
</evidence>
<dbReference type="Proteomes" id="UP001189429">
    <property type="component" value="Unassembled WGS sequence"/>
</dbReference>
<keyword evidence="6" id="KW-1185">Reference proteome</keyword>
<dbReference type="Gene3D" id="3.90.245.10">
    <property type="entry name" value="Ribonucleoside hydrolase-like"/>
    <property type="match status" value="1"/>
</dbReference>
<keyword evidence="3" id="KW-0326">Glycosidase</keyword>
<comment type="caution">
    <text evidence="5">The sequence shown here is derived from an EMBL/GenBank/DDBJ whole genome shotgun (WGS) entry which is preliminary data.</text>
</comment>
<gene>
    <name evidence="5" type="ORF">PCOR1329_LOCUS31862</name>
</gene>
<evidence type="ECO:0000259" key="4">
    <source>
        <dbReference type="Pfam" id="PF01156"/>
    </source>
</evidence>
<evidence type="ECO:0000256" key="3">
    <source>
        <dbReference type="ARBA" id="ARBA00023295"/>
    </source>
</evidence>
<dbReference type="PANTHER" id="PTHR12304">
    <property type="entry name" value="INOSINE-URIDINE PREFERRING NUCLEOSIDE HYDROLASE"/>
    <property type="match status" value="1"/>
</dbReference>
<comment type="similarity">
    <text evidence="1">Belongs to the IUNH family.</text>
</comment>
<sequence length="550" mass="59796">MRSRARRRPRELRGDAGGRLPQQRSAALLVASAGVAGNAWHKSGPGTADRVSLSEDCKKVYIDTDVGIDDNLALISAFAQHRLGKICIIGIGVTDGNIPAWISNYSFPRLLSLFGMEDVYFSTPHVDDSKAGDMGLLFQDTEGKYQPPGGRGCAEHIHGKESMCGMAEFIALGANVSFPTRDSDGDPGAFLGQRLEAMCGEKDCDVLVIGPLTNVASASKDVLAQRVNRVIWMGGSFVVPGKLSAEQRKGIAYAPLQNGDWNVGLRRRGNIAPLSEFNAWAGSVPLAEFLTERPSSVGFDMIPLDVTTELMWSPQLVNKFEKSAGIHDDGTWNSNKFRKQLMKFRKENPGVNEKNNQALGEEINKAFEAEVAIRRESNFTYPRTPEGRANFIVDISTKGWASTVADGQIPKKAVANLAHDAAVLAYELNSDLFEAGQDINITVVVKGTATDKLWDRLEKDNFMKVRFKNPQWGVDGAPIKSDLKGALFQQASKMDAQVAEDIAKQGLSKDLETRTGTARIVKFAEIPGAPNGAEVQVMDWLAASLAQAIE</sequence>
<reference evidence="5" key="1">
    <citation type="submission" date="2023-10" db="EMBL/GenBank/DDBJ databases">
        <authorList>
            <person name="Chen Y."/>
            <person name="Shah S."/>
            <person name="Dougan E. K."/>
            <person name="Thang M."/>
            <person name="Chan C."/>
        </authorList>
    </citation>
    <scope>NUCLEOTIDE SEQUENCE [LARGE SCALE GENOMIC DNA]</scope>
</reference>
<accession>A0ABN9SRB6</accession>
<evidence type="ECO:0000256" key="1">
    <source>
        <dbReference type="ARBA" id="ARBA00009176"/>
    </source>
</evidence>